<evidence type="ECO:0000313" key="3">
    <source>
        <dbReference type="Proteomes" id="UP000761534"/>
    </source>
</evidence>
<feature type="compositionally biased region" description="Basic and acidic residues" evidence="1">
    <location>
        <begin position="109"/>
        <end position="120"/>
    </location>
</feature>
<dbReference type="EMBL" id="SWFS01000413">
    <property type="protein sequence ID" value="KAA8905528.1"/>
    <property type="molecule type" value="Genomic_DNA"/>
</dbReference>
<feature type="compositionally biased region" description="Basic and acidic residues" evidence="1">
    <location>
        <begin position="21"/>
        <end position="49"/>
    </location>
</feature>
<name>A0A642UU72_9ASCO</name>
<dbReference type="AlphaFoldDB" id="A0A642UU72"/>
<keyword evidence="3" id="KW-1185">Reference proteome</keyword>
<dbReference type="VEuPathDB" id="FungiDB:TRICI_005275"/>
<feature type="region of interest" description="Disordered" evidence="1">
    <location>
        <begin position="21"/>
        <end position="231"/>
    </location>
</feature>
<feature type="compositionally biased region" description="Basic and acidic residues" evidence="1">
    <location>
        <begin position="82"/>
        <end position="91"/>
    </location>
</feature>
<organism evidence="2 3">
    <name type="scientific">Trichomonascus ciferrii</name>
    <dbReference type="NCBI Taxonomy" id="44093"/>
    <lineage>
        <taxon>Eukaryota</taxon>
        <taxon>Fungi</taxon>
        <taxon>Dikarya</taxon>
        <taxon>Ascomycota</taxon>
        <taxon>Saccharomycotina</taxon>
        <taxon>Dipodascomycetes</taxon>
        <taxon>Dipodascales</taxon>
        <taxon>Trichomonascaceae</taxon>
        <taxon>Trichomonascus</taxon>
        <taxon>Trichomonascus ciferrii complex</taxon>
    </lineage>
</organism>
<sequence length="231" mass="26147">MPVFKTFVGPAVPKEIQQIRDARRKEREEEQNAIEERLKQEAEAGKKEDKEDDESSSDDDGFGPLPPPPTAESATEEEEQAALERLKKRSQETAGTSANRTNWLSTALGEKEEPSYDPKTFRRKQSAGLSMSESQTARSKRLADEMMGLSGNQSAKPVKKDEPAEQEPIEPSGPSLLETHRQQKARKTKQNDDDDQFNWEKDIKHAKPSNKKLSEFLDSAKSMNDRFQRKS</sequence>
<gene>
    <name evidence="2" type="ORF">TRICI_005275</name>
</gene>
<proteinExistence type="predicted"/>
<evidence type="ECO:0000256" key="1">
    <source>
        <dbReference type="SAM" id="MobiDB-lite"/>
    </source>
</evidence>
<feature type="compositionally biased region" description="Acidic residues" evidence="1">
    <location>
        <begin position="50"/>
        <end position="61"/>
    </location>
</feature>
<feature type="compositionally biased region" description="Polar residues" evidence="1">
    <location>
        <begin position="92"/>
        <end position="105"/>
    </location>
</feature>
<reference evidence="2" key="1">
    <citation type="journal article" date="2019" name="G3 (Bethesda)">
        <title>Genome Assemblies of Two Rare Opportunistic Yeast Pathogens: Diutina rugosa (syn. Candida rugosa) and Trichomonascus ciferrii (syn. Candida ciferrii).</title>
        <authorList>
            <person name="Mixao V."/>
            <person name="Saus E."/>
            <person name="Hansen A.P."/>
            <person name="Lass-Florl C."/>
            <person name="Gabaldon T."/>
        </authorList>
    </citation>
    <scope>NUCLEOTIDE SEQUENCE</scope>
    <source>
        <strain evidence="2">CBS 4856</strain>
    </source>
</reference>
<protein>
    <submittedName>
        <fullName evidence="2">Uncharacterized protein</fullName>
    </submittedName>
</protein>
<feature type="compositionally biased region" description="Polar residues" evidence="1">
    <location>
        <begin position="127"/>
        <end position="137"/>
    </location>
</feature>
<dbReference type="OrthoDB" id="73491at2759"/>
<dbReference type="Proteomes" id="UP000761534">
    <property type="component" value="Unassembled WGS sequence"/>
</dbReference>
<accession>A0A642UU72</accession>
<comment type="caution">
    <text evidence="2">The sequence shown here is derived from an EMBL/GenBank/DDBJ whole genome shotgun (WGS) entry which is preliminary data.</text>
</comment>
<evidence type="ECO:0000313" key="2">
    <source>
        <dbReference type="EMBL" id="KAA8905528.1"/>
    </source>
</evidence>